<protein>
    <recommendedName>
        <fullName evidence="7 8">Cell division protein FtsL</fullName>
    </recommendedName>
</protein>
<evidence type="ECO:0000256" key="8">
    <source>
        <dbReference type="NCBIfam" id="TIGR02209"/>
    </source>
</evidence>
<dbReference type="InterPro" id="IPR011922">
    <property type="entry name" value="Cell_div_FtsL"/>
</dbReference>
<keyword evidence="10" id="KW-1185">Reference proteome</keyword>
<keyword evidence="6 7" id="KW-0131">Cell cycle</keyword>
<dbReference type="Proteomes" id="UP000050911">
    <property type="component" value="Unassembled WGS sequence"/>
</dbReference>
<keyword evidence="5 7" id="KW-0472">Membrane</keyword>
<evidence type="ECO:0000256" key="7">
    <source>
        <dbReference type="HAMAP-Rule" id="MF_00910"/>
    </source>
</evidence>
<dbReference type="AlphaFoldDB" id="A0A0R1HRT9"/>
<evidence type="ECO:0000256" key="2">
    <source>
        <dbReference type="ARBA" id="ARBA00022618"/>
    </source>
</evidence>
<sequence length="129" mass="14316">MAQNNLARQAVPMKPLRVANPERPIHTTTGNQSVEVPKHLALSKFEKCLMTVGTVITMCMMVWLVSLKIGVSTAQQHLQDVNSRIASVQTKNVSTKQEVNELQNRARLDKIAQKDGLSLSNGKIRNVNK</sequence>
<evidence type="ECO:0000313" key="9">
    <source>
        <dbReference type="EMBL" id="KRK49550.1"/>
    </source>
</evidence>
<dbReference type="STRING" id="1302272.FC96_GL000482"/>
<comment type="function">
    <text evidence="7">Essential cell division protein.</text>
</comment>
<evidence type="ECO:0000256" key="3">
    <source>
        <dbReference type="ARBA" id="ARBA00022692"/>
    </source>
</evidence>
<evidence type="ECO:0000313" key="10">
    <source>
        <dbReference type="Proteomes" id="UP000050911"/>
    </source>
</evidence>
<proteinExistence type="inferred from homology"/>
<dbReference type="HAMAP" id="MF_00910">
    <property type="entry name" value="FtsL"/>
    <property type="match status" value="1"/>
</dbReference>
<evidence type="ECO:0000256" key="5">
    <source>
        <dbReference type="ARBA" id="ARBA00023136"/>
    </source>
</evidence>
<dbReference type="OrthoDB" id="2325224at2"/>
<evidence type="ECO:0000256" key="6">
    <source>
        <dbReference type="ARBA" id="ARBA00023306"/>
    </source>
</evidence>
<gene>
    <name evidence="7" type="primary">ftsL</name>
    <name evidence="9" type="ORF">FC96_GL000482</name>
</gene>
<dbReference type="EMBL" id="AZCX01000001">
    <property type="protein sequence ID" value="KRK49550.1"/>
    <property type="molecule type" value="Genomic_DNA"/>
</dbReference>
<reference evidence="9 10" key="1">
    <citation type="journal article" date="2015" name="Genome Announc.">
        <title>Expanding the biotechnology potential of lactobacilli through comparative genomics of 213 strains and associated genera.</title>
        <authorList>
            <person name="Sun Z."/>
            <person name="Harris H.M."/>
            <person name="McCann A."/>
            <person name="Guo C."/>
            <person name="Argimon S."/>
            <person name="Zhang W."/>
            <person name="Yang X."/>
            <person name="Jeffery I.B."/>
            <person name="Cooney J.C."/>
            <person name="Kagawa T.F."/>
            <person name="Liu W."/>
            <person name="Song Y."/>
            <person name="Salvetti E."/>
            <person name="Wrobel A."/>
            <person name="Rasinkangas P."/>
            <person name="Parkhill J."/>
            <person name="Rea M.C."/>
            <person name="O'Sullivan O."/>
            <person name="Ritari J."/>
            <person name="Douillard F.P."/>
            <person name="Paul Ross R."/>
            <person name="Yang R."/>
            <person name="Briner A.E."/>
            <person name="Felis G.E."/>
            <person name="de Vos W.M."/>
            <person name="Barrangou R."/>
            <person name="Klaenhammer T.R."/>
            <person name="Caufield P.W."/>
            <person name="Cui Y."/>
            <person name="Zhang H."/>
            <person name="O'Toole P.W."/>
        </authorList>
    </citation>
    <scope>NUCLEOTIDE SEQUENCE [LARGE SCALE GENOMIC DNA]</scope>
    <source>
        <strain evidence="9 10">JCM 15530</strain>
    </source>
</reference>
<dbReference type="PATRIC" id="fig|1302272.5.peg.480"/>
<evidence type="ECO:0000256" key="1">
    <source>
        <dbReference type="ARBA" id="ARBA00022475"/>
    </source>
</evidence>
<comment type="subcellular location">
    <subcellularLocation>
        <location evidence="7">Cell membrane</location>
        <topology evidence="7">Single-pass type II membrane protein</topology>
    </subcellularLocation>
    <text evidence="7">Localizes to the division septum where it forms a ring structure.</text>
</comment>
<dbReference type="GO" id="GO:0032153">
    <property type="term" value="C:cell division site"/>
    <property type="evidence" value="ECO:0007669"/>
    <property type="project" value="UniProtKB-UniRule"/>
</dbReference>
<keyword evidence="2 7" id="KW-0132">Cell division</keyword>
<feature type="transmembrane region" description="Helical" evidence="7">
    <location>
        <begin position="48"/>
        <end position="66"/>
    </location>
</feature>
<dbReference type="NCBIfam" id="TIGR02209">
    <property type="entry name" value="ftsL_broad"/>
    <property type="match status" value="1"/>
</dbReference>
<organism evidence="9 10">
    <name type="scientific">Secundilactobacillus kimchicus JCM 15530</name>
    <dbReference type="NCBI Taxonomy" id="1302272"/>
    <lineage>
        <taxon>Bacteria</taxon>
        <taxon>Bacillati</taxon>
        <taxon>Bacillota</taxon>
        <taxon>Bacilli</taxon>
        <taxon>Lactobacillales</taxon>
        <taxon>Lactobacillaceae</taxon>
        <taxon>Secundilactobacillus</taxon>
    </lineage>
</organism>
<dbReference type="RefSeq" id="WP_054659722.1">
    <property type="nucleotide sequence ID" value="NZ_AZCX01000001.1"/>
</dbReference>
<evidence type="ECO:0000256" key="4">
    <source>
        <dbReference type="ARBA" id="ARBA00022989"/>
    </source>
</evidence>
<accession>A0A0R1HRT9</accession>
<keyword evidence="1 7" id="KW-1003">Cell membrane</keyword>
<dbReference type="GO" id="GO:0005886">
    <property type="term" value="C:plasma membrane"/>
    <property type="evidence" value="ECO:0007669"/>
    <property type="project" value="UniProtKB-SubCell"/>
</dbReference>
<dbReference type="GO" id="GO:0043093">
    <property type="term" value="P:FtsZ-dependent cytokinesis"/>
    <property type="evidence" value="ECO:0007669"/>
    <property type="project" value="UniProtKB-UniRule"/>
</dbReference>
<keyword evidence="4 7" id="KW-1133">Transmembrane helix</keyword>
<keyword evidence="3 7" id="KW-0812">Transmembrane</keyword>
<comment type="similarity">
    <text evidence="7">Belongs to the FtsL family.</text>
</comment>
<comment type="caution">
    <text evidence="9">The sequence shown here is derived from an EMBL/GenBank/DDBJ whole genome shotgun (WGS) entry which is preliminary data.</text>
</comment>
<name>A0A0R1HRT9_9LACO</name>